<dbReference type="Proteomes" id="UP000316079">
    <property type="component" value="Unassembled WGS sequence"/>
</dbReference>
<gene>
    <name evidence="1" type="ORF">DNTS_029016</name>
</gene>
<keyword evidence="2" id="KW-1185">Reference proteome</keyword>
<accession>A0A553Q9X9</accession>
<proteinExistence type="predicted"/>
<sequence>MFILDCWHHRLHSVTKLIEATAHRSEGAEAVWRLSVSCGEIPVGMMPELNQGWPEMSSSSHLLSGSLCRREQRSLQHSVQSNKRNVRLMKHI</sequence>
<evidence type="ECO:0000313" key="1">
    <source>
        <dbReference type="EMBL" id="TRY86735.1"/>
    </source>
</evidence>
<protein>
    <submittedName>
        <fullName evidence="1">Uncharacterized protein</fullName>
    </submittedName>
</protein>
<evidence type="ECO:0000313" key="2">
    <source>
        <dbReference type="Proteomes" id="UP000316079"/>
    </source>
</evidence>
<organism evidence="1 2">
    <name type="scientific">Danionella cerebrum</name>
    <dbReference type="NCBI Taxonomy" id="2873325"/>
    <lineage>
        <taxon>Eukaryota</taxon>
        <taxon>Metazoa</taxon>
        <taxon>Chordata</taxon>
        <taxon>Craniata</taxon>
        <taxon>Vertebrata</taxon>
        <taxon>Euteleostomi</taxon>
        <taxon>Actinopterygii</taxon>
        <taxon>Neopterygii</taxon>
        <taxon>Teleostei</taxon>
        <taxon>Ostariophysi</taxon>
        <taxon>Cypriniformes</taxon>
        <taxon>Danionidae</taxon>
        <taxon>Danioninae</taxon>
        <taxon>Danionella</taxon>
    </lineage>
</organism>
<comment type="caution">
    <text evidence="1">The sequence shown here is derived from an EMBL/GenBank/DDBJ whole genome shotgun (WGS) entry which is preliminary data.</text>
</comment>
<dbReference type="AlphaFoldDB" id="A0A553Q9X9"/>
<dbReference type="EMBL" id="SRMA01026187">
    <property type="protein sequence ID" value="TRY86735.1"/>
    <property type="molecule type" value="Genomic_DNA"/>
</dbReference>
<reference evidence="1 2" key="1">
    <citation type="journal article" date="2019" name="Sci. Data">
        <title>Hybrid genome assembly and annotation of Danionella translucida.</title>
        <authorList>
            <person name="Kadobianskyi M."/>
            <person name="Schulze L."/>
            <person name="Schuelke M."/>
            <person name="Judkewitz B."/>
        </authorList>
    </citation>
    <scope>NUCLEOTIDE SEQUENCE [LARGE SCALE GENOMIC DNA]</scope>
    <source>
        <strain evidence="1 2">Bolton</strain>
    </source>
</reference>
<name>A0A553Q9X9_9TELE</name>